<gene>
    <name evidence="1" type="ORF">Hs30E_15730</name>
</gene>
<protein>
    <submittedName>
        <fullName evidence="1">Uncharacterized protein</fullName>
    </submittedName>
</protein>
<evidence type="ECO:0000313" key="1">
    <source>
        <dbReference type="EMBL" id="GFH43022.1"/>
    </source>
</evidence>
<proteinExistence type="predicted"/>
<comment type="caution">
    <text evidence="1">The sequence shown here is derived from an EMBL/GenBank/DDBJ whole genome shotgun (WGS) entry which is preliminary data.</text>
</comment>
<evidence type="ECO:0000313" key="2">
    <source>
        <dbReference type="Proteomes" id="UP000480303"/>
    </source>
</evidence>
<sequence length="89" mass="10135">MDYYNLVEALQDLDIFKEIDANAENLDEFEIQDLVTDGFGDDPLELVNIILKRIEFVEFSISGSKGIVIPEVDKNGNKTPIAVWKKVFK</sequence>
<name>A0A6A0BCD3_9LACT</name>
<organism evidence="1 2">
    <name type="scientific">Pseudolactococcus hodotermopsidis</name>
    <dbReference type="NCBI Taxonomy" id="2709157"/>
    <lineage>
        <taxon>Bacteria</taxon>
        <taxon>Bacillati</taxon>
        <taxon>Bacillota</taxon>
        <taxon>Bacilli</taxon>
        <taxon>Lactobacillales</taxon>
        <taxon>Streptococcaceae</taxon>
        <taxon>Pseudolactococcus</taxon>
    </lineage>
</organism>
<reference evidence="1 2" key="1">
    <citation type="submission" date="2020-02" db="EMBL/GenBank/DDBJ databases">
        <title>Draft genome sequence of Lactococcus sp. Hs30E4-3.</title>
        <authorList>
            <person name="Noda S."/>
            <person name="Yuki M."/>
            <person name="Ohkuma M."/>
        </authorList>
    </citation>
    <scope>NUCLEOTIDE SEQUENCE [LARGE SCALE GENOMIC DNA]</scope>
    <source>
        <strain evidence="1 2">Hs30E4-3</strain>
    </source>
</reference>
<accession>A0A6A0BCD3</accession>
<dbReference type="Proteomes" id="UP000480303">
    <property type="component" value="Unassembled WGS sequence"/>
</dbReference>
<dbReference type="AlphaFoldDB" id="A0A6A0BCD3"/>
<dbReference type="EMBL" id="BLLI01000052">
    <property type="protein sequence ID" value="GFH43022.1"/>
    <property type="molecule type" value="Genomic_DNA"/>
</dbReference>
<dbReference type="RefSeq" id="WP_172209462.1">
    <property type="nucleotide sequence ID" value="NZ_BLLI01000052.1"/>
</dbReference>
<keyword evidence="2" id="KW-1185">Reference proteome</keyword>